<evidence type="ECO:0000256" key="4">
    <source>
        <dbReference type="ARBA" id="ARBA00022605"/>
    </source>
</evidence>
<organism evidence="10 11">
    <name type="scientific">Pelagibius litoralis</name>
    <dbReference type="NCBI Taxonomy" id="374515"/>
    <lineage>
        <taxon>Bacteria</taxon>
        <taxon>Pseudomonadati</taxon>
        <taxon>Pseudomonadota</taxon>
        <taxon>Alphaproteobacteria</taxon>
        <taxon>Rhodospirillales</taxon>
        <taxon>Rhodovibrionaceae</taxon>
        <taxon>Pelagibius</taxon>
    </lineage>
</organism>
<evidence type="ECO:0000256" key="5">
    <source>
        <dbReference type="ARBA" id="ARBA00023154"/>
    </source>
</evidence>
<gene>
    <name evidence="8" type="primary">dapF</name>
    <name evidence="10" type="ORF">HBA54_06400</name>
</gene>
<name>A0A967CBB0_9PROT</name>
<dbReference type="AlphaFoldDB" id="A0A967CBB0"/>
<feature type="active site" evidence="9">
    <location>
        <position position="76"/>
    </location>
</feature>
<comment type="pathway">
    <text evidence="1 8">Amino-acid biosynthesis; L-lysine biosynthesis via DAP pathway; DL-2,6-diaminopimelate from LL-2,6-diaminopimelate: step 1/1.</text>
</comment>
<evidence type="ECO:0000313" key="10">
    <source>
        <dbReference type="EMBL" id="NIA68218.1"/>
    </source>
</evidence>
<dbReference type="RefSeq" id="WP_167222585.1">
    <property type="nucleotide sequence ID" value="NZ_JAAQPH010000004.1"/>
</dbReference>
<dbReference type="PROSITE" id="PS01326">
    <property type="entry name" value="DAP_EPIMERASE"/>
    <property type="match status" value="1"/>
</dbReference>
<keyword evidence="8" id="KW-0963">Cytoplasm</keyword>
<dbReference type="PANTHER" id="PTHR31689:SF0">
    <property type="entry name" value="DIAMINOPIMELATE EPIMERASE"/>
    <property type="match status" value="1"/>
</dbReference>
<evidence type="ECO:0000256" key="9">
    <source>
        <dbReference type="PROSITE-ProRule" id="PRU10125"/>
    </source>
</evidence>
<reference evidence="10" key="1">
    <citation type="submission" date="2020-03" db="EMBL/GenBank/DDBJ databases">
        <title>Genome of Pelagibius litoralis DSM 21314T.</title>
        <authorList>
            <person name="Wang G."/>
        </authorList>
    </citation>
    <scope>NUCLEOTIDE SEQUENCE</scope>
    <source>
        <strain evidence="10">DSM 21314</strain>
    </source>
</reference>
<dbReference type="GO" id="GO:0009089">
    <property type="term" value="P:lysine biosynthetic process via diaminopimelate"/>
    <property type="evidence" value="ECO:0007669"/>
    <property type="project" value="UniProtKB-UniRule"/>
</dbReference>
<feature type="binding site" evidence="8">
    <location>
        <position position="14"/>
    </location>
    <ligand>
        <name>substrate</name>
    </ligand>
</feature>
<protein>
    <recommendedName>
        <fullName evidence="3 8">Diaminopimelate epimerase</fullName>
        <shortName evidence="8">DAP epimerase</shortName>
        <ecNumber evidence="3 8">5.1.1.7</ecNumber>
    </recommendedName>
    <alternativeName>
        <fullName evidence="8">PLP-independent amino acid racemase</fullName>
    </alternativeName>
</protein>
<dbReference type="InterPro" id="IPR001653">
    <property type="entry name" value="DAP_epimerase_DapF"/>
</dbReference>
<dbReference type="EMBL" id="JAAQPH010000004">
    <property type="protein sequence ID" value="NIA68218.1"/>
    <property type="molecule type" value="Genomic_DNA"/>
</dbReference>
<keyword evidence="5 8" id="KW-0457">Lysine biosynthesis</keyword>
<dbReference type="Proteomes" id="UP000761264">
    <property type="component" value="Unassembled WGS sequence"/>
</dbReference>
<evidence type="ECO:0000256" key="2">
    <source>
        <dbReference type="ARBA" id="ARBA00010219"/>
    </source>
</evidence>
<keyword evidence="4 8" id="KW-0028">Amino-acid biosynthesis</keyword>
<evidence type="ECO:0000256" key="7">
    <source>
        <dbReference type="ARBA" id="ARBA00051712"/>
    </source>
</evidence>
<dbReference type="EC" id="5.1.1.7" evidence="3 8"/>
<feature type="binding site" evidence="8">
    <location>
        <begin position="208"/>
        <end position="209"/>
    </location>
    <ligand>
        <name>substrate</name>
    </ligand>
</feature>
<evidence type="ECO:0000256" key="8">
    <source>
        <dbReference type="HAMAP-Rule" id="MF_00197"/>
    </source>
</evidence>
<dbReference type="SUPFAM" id="SSF54506">
    <property type="entry name" value="Diaminopimelate epimerase-like"/>
    <property type="match status" value="1"/>
</dbReference>
<feature type="binding site" evidence="8">
    <location>
        <position position="47"/>
    </location>
    <ligand>
        <name>substrate</name>
    </ligand>
</feature>
<dbReference type="Gene3D" id="3.10.310.10">
    <property type="entry name" value="Diaminopimelate Epimerase, Chain A, domain 1"/>
    <property type="match status" value="2"/>
</dbReference>
<evidence type="ECO:0000256" key="6">
    <source>
        <dbReference type="ARBA" id="ARBA00023235"/>
    </source>
</evidence>
<comment type="caution">
    <text evidence="10">The sequence shown here is derived from an EMBL/GenBank/DDBJ whole genome shotgun (WGS) entry which is preliminary data.</text>
</comment>
<dbReference type="NCBIfam" id="TIGR00652">
    <property type="entry name" value="DapF"/>
    <property type="match status" value="1"/>
</dbReference>
<dbReference type="HAMAP" id="MF_00197">
    <property type="entry name" value="DAP_epimerase"/>
    <property type="match status" value="1"/>
</dbReference>
<evidence type="ECO:0000313" key="11">
    <source>
        <dbReference type="Proteomes" id="UP000761264"/>
    </source>
</evidence>
<evidence type="ECO:0000256" key="3">
    <source>
        <dbReference type="ARBA" id="ARBA00013080"/>
    </source>
</evidence>
<dbReference type="Pfam" id="PF01678">
    <property type="entry name" value="DAP_epimerase"/>
    <property type="match status" value="2"/>
</dbReference>
<accession>A0A967CBB0</accession>
<proteinExistence type="inferred from homology"/>
<feature type="active site" description="Proton acceptor" evidence="8">
    <location>
        <position position="217"/>
    </location>
</feature>
<dbReference type="GO" id="GO:0008837">
    <property type="term" value="F:diaminopimelate epimerase activity"/>
    <property type="evidence" value="ECO:0007669"/>
    <property type="project" value="UniProtKB-UniRule"/>
</dbReference>
<comment type="subcellular location">
    <subcellularLocation>
        <location evidence="8">Cytoplasm</location>
    </subcellularLocation>
</comment>
<comment type="similarity">
    <text evidence="2 8">Belongs to the diaminopimelate epimerase family.</text>
</comment>
<feature type="active site" description="Proton donor" evidence="8">
    <location>
        <position position="76"/>
    </location>
</feature>
<feature type="binding site" evidence="8">
    <location>
        <begin position="218"/>
        <end position="219"/>
    </location>
    <ligand>
        <name>substrate</name>
    </ligand>
</feature>
<evidence type="ECO:0000256" key="1">
    <source>
        <dbReference type="ARBA" id="ARBA00005196"/>
    </source>
</evidence>
<keyword evidence="6 8" id="KW-0413">Isomerase</keyword>
<feature type="binding site" evidence="8">
    <location>
        <position position="190"/>
    </location>
    <ligand>
        <name>substrate</name>
    </ligand>
</feature>
<dbReference type="PANTHER" id="PTHR31689">
    <property type="entry name" value="DIAMINOPIMELATE EPIMERASE, CHLOROPLASTIC"/>
    <property type="match status" value="1"/>
</dbReference>
<sequence length="273" mass="28860">MTARPFIKMHGLGNDFVVVDARAEPFALTDALAQAIADRRTGVGCDQLLILEPPTNGSADVFMRIRNHDGGEVGACGNGTRCVAALVMAETGQDHLTIETKRGLLQANAAGPGRVTVDMGEALTDWRDIPLSEERDTLHLGIENGPLADPVGVNMGNPHAVFFVEDVEALPLDALGPDLEHHPLFPERANIGAAEIIGPDRLRLRVWERGVGLTQACGSGACAAAVAAARRGLTGRKVEVVLDGGPLELEWREDGHVEMTGAVATAFTGELTL</sequence>
<comment type="catalytic activity">
    <reaction evidence="7 8">
        <text>(2S,6S)-2,6-diaminopimelate = meso-2,6-diaminopimelate</text>
        <dbReference type="Rhea" id="RHEA:15393"/>
        <dbReference type="ChEBI" id="CHEBI:57609"/>
        <dbReference type="ChEBI" id="CHEBI:57791"/>
        <dbReference type="EC" id="5.1.1.7"/>
    </reaction>
</comment>
<keyword evidence="11" id="KW-1185">Reference proteome</keyword>
<comment type="subunit">
    <text evidence="8">Homodimer.</text>
</comment>
<feature type="binding site" evidence="8">
    <location>
        <begin position="77"/>
        <end position="78"/>
    </location>
    <ligand>
        <name>substrate</name>
    </ligand>
</feature>
<dbReference type="InterPro" id="IPR018510">
    <property type="entry name" value="DAP_epimerase_AS"/>
</dbReference>
<feature type="binding site" evidence="8">
    <location>
        <position position="67"/>
    </location>
    <ligand>
        <name>substrate</name>
    </ligand>
</feature>
<feature type="site" description="Could be important to modulate the pK values of the two catalytic cysteine residues" evidence="8">
    <location>
        <position position="208"/>
    </location>
</feature>
<dbReference type="GO" id="GO:0005829">
    <property type="term" value="C:cytosol"/>
    <property type="evidence" value="ECO:0007669"/>
    <property type="project" value="TreeGrafter"/>
</dbReference>
<comment type="function">
    <text evidence="8">Catalyzes the stereoinversion of LL-2,6-diaminopimelate (L,L-DAP) to meso-diaminopimelate (meso-DAP), a precursor of L-lysine and an essential component of the bacterial peptidoglycan.</text>
</comment>
<feature type="site" description="Could be important to modulate the pK values of the two catalytic cysteine residues" evidence="8">
    <location>
        <position position="159"/>
    </location>
</feature>
<feature type="binding site" evidence="8">
    <location>
        <position position="157"/>
    </location>
    <ligand>
        <name>substrate</name>
    </ligand>
</feature>